<accession>A0A2S3ZUE4</accession>
<dbReference type="InterPro" id="IPR005548">
    <property type="entry name" value="Cell_div_FtsQ/DivIB_C"/>
</dbReference>
<dbReference type="EMBL" id="PPXC01000010">
    <property type="protein sequence ID" value="POH72840.1"/>
    <property type="molecule type" value="Genomic_DNA"/>
</dbReference>
<name>A0A2S3ZUE4_ARTGL</name>
<dbReference type="PANTHER" id="PTHR37820">
    <property type="entry name" value="CELL DIVISION PROTEIN DIVIB"/>
    <property type="match status" value="1"/>
</dbReference>
<feature type="compositionally biased region" description="Low complexity" evidence="6">
    <location>
        <begin position="12"/>
        <end position="21"/>
    </location>
</feature>
<dbReference type="GO" id="GO:0051301">
    <property type="term" value="P:cell division"/>
    <property type="evidence" value="ECO:0007669"/>
    <property type="project" value="UniProtKB-KW"/>
</dbReference>
<evidence type="ECO:0000256" key="3">
    <source>
        <dbReference type="ARBA" id="ARBA00022692"/>
    </source>
</evidence>
<evidence type="ECO:0000256" key="6">
    <source>
        <dbReference type="SAM" id="MobiDB-lite"/>
    </source>
</evidence>
<protein>
    <submittedName>
        <fullName evidence="9">Peptidase S33</fullName>
    </submittedName>
</protein>
<feature type="domain" description="Cell division protein FtsQ/DivIB C-terminal" evidence="8">
    <location>
        <begin position="273"/>
        <end position="377"/>
    </location>
</feature>
<keyword evidence="1" id="KW-1003">Cell membrane</keyword>
<keyword evidence="7" id="KW-0472">Membrane</keyword>
<evidence type="ECO:0000313" key="10">
    <source>
        <dbReference type="Proteomes" id="UP000237061"/>
    </source>
</evidence>
<gene>
    <name evidence="9" type="ORF">CVS27_13260</name>
</gene>
<evidence type="ECO:0000256" key="7">
    <source>
        <dbReference type="SAM" id="Phobius"/>
    </source>
</evidence>
<keyword evidence="10" id="KW-1185">Reference proteome</keyword>
<evidence type="ECO:0000259" key="8">
    <source>
        <dbReference type="Pfam" id="PF03799"/>
    </source>
</evidence>
<dbReference type="PANTHER" id="PTHR37820:SF1">
    <property type="entry name" value="CELL DIVISION PROTEIN FTSQ"/>
    <property type="match status" value="1"/>
</dbReference>
<proteinExistence type="predicted"/>
<evidence type="ECO:0000256" key="1">
    <source>
        <dbReference type="ARBA" id="ARBA00022475"/>
    </source>
</evidence>
<organism evidence="9 10">
    <name type="scientific">Arthrobacter glacialis</name>
    <dbReference type="NCBI Taxonomy" id="1664"/>
    <lineage>
        <taxon>Bacteria</taxon>
        <taxon>Bacillati</taxon>
        <taxon>Actinomycetota</taxon>
        <taxon>Actinomycetes</taxon>
        <taxon>Micrococcales</taxon>
        <taxon>Micrococcaceae</taxon>
        <taxon>Arthrobacter</taxon>
    </lineage>
</organism>
<feature type="region of interest" description="Disordered" evidence="6">
    <location>
        <begin position="1"/>
        <end position="87"/>
    </location>
</feature>
<feature type="compositionally biased region" description="Basic and acidic residues" evidence="6">
    <location>
        <begin position="137"/>
        <end position="146"/>
    </location>
</feature>
<reference evidence="9 10" key="1">
    <citation type="submission" date="2018-01" db="EMBL/GenBank/DDBJ databases">
        <title>Arthrobacter sp. nov., from glaciers in China.</title>
        <authorList>
            <person name="Liu Q."/>
            <person name="Xin Y.-H."/>
        </authorList>
    </citation>
    <scope>NUCLEOTIDE SEQUENCE [LARGE SCALE GENOMIC DNA]</scope>
    <source>
        <strain evidence="9 10">HLT2-12-2</strain>
    </source>
</reference>
<feature type="compositionally biased region" description="Low complexity" evidence="6">
    <location>
        <begin position="47"/>
        <end position="59"/>
    </location>
</feature>
<evidence type="ECO:0000256" key="5">
    <source>
        <dbReference type="ARBA" id="ARBA00023306"/>
    </source>
</evidence>
<dbReference type="AlphaFoldDB" id="A0A2S3ZUE4"/>
<comment type="caution">
    <text evidence="9">The sequence shown here is derived from an EMBL/GenBank/DDBJ whole genome shotgun (WGS) entry which is preliminary data.</text>
</comment>
<keyword evidence="5" id="KW-0131">Cell cycle</keyword>
<sequence>MPASNPHPPTSHPSGSTAAAAMAEPRKPRVIRTRPETVRAQAENSGAAQADRAQPDRAQTLAAARQDSAAEPSSAVRATSSKVSVAPLPADTATPAAALAQSDVAGTVEAGATAKPPGKKKLAGMGQVFARPAKPVAQDKQDKQDKQAQPTQEPMAGQQAQVLAFPMPEHKRRRRTLLFSSLAVAAVVALVMAMALFSPALAVKTVVFEGQKLVGEQILQEAVAPLVSRPLPQVRGVEVGELLKPIIQVKSSRIEARPPSTLVVHIVERVPVALLKNGEDYLLVDQDGVQLAATKDPSSVALPLIDGGTAAIGKDTFAAMTAVLANLPQSILGQLANASAKSPDAVELKLADGRSVTWGNASDMVLKAQVLEALLNAPPPTAVPGKPAPVPAKVFDVSAPRHPVTR</sequence>
<evidence type="ECO:0000256" key="4">
    <source>
        <dbReference type="ARBA" id="ARBA00022989"/>
    </source>
</evidence>
<dbReference type="Proteomes" id="UP000237061">
    <property type="component" value="Unassembled WGS sequence"/>
</dbReference>
<dbReference type="Pfam" id="PF03799">
    <property type="entry name" value="FtsQ_DivIB_C"/>
    <property type="match status" value="1"/>
</dbReference>
<dbReference type="GO" id="GO:0005886">
    <property type="term" value="C:plasma membrane"/>
    <property type="evidence" value="ECO:0007669"/>
    <property type="project" value="TreeGrafter"/>
</dbReference>
<evidence type="ECO:0000256" key="2">
    <source>
        <dbReference type="ARBA" id="ARBA00022618"/>
    </source>
</evidence>
<feature type="transmembrane region" description="Helical" evidence="7">
    <location>
        <begin position="177"/>
        <end position="197"/>
    </location>
</feature>
<keyword evidence="4 7" id="KW-1133">Transmembrane helix</keyword>
<keyword evidence="3 7" id="KW-0812">Transmembrane</keyword>
<dbReference type="InterPro" id="IPR050487">
    <property type="entry name" value="FtsQ_DivIB"/>
</dbReference>
<keyword evidence="2" id="KW-0132">Cell division</keyword>
<feature type="compositionally biased region" description="Pro residues" evidence="6">
    <location>
        <begin position="1"/>
        <end position="11"/>
    </location>
</feature>
<feature type="region of interest" description="Disordered" evidence="6">
    <location>
        <begin position="132"/>
        <end position="159"/>
    </location>
</feature>
<evidence type="ECO:0000313" key="9">
    <source>
        <dbReference type="EMBL" id="POH72840.1"/>
    </source>
</evidence>